<reference evidence="1 2" key="1">
    <citation type="submission" date="2016-02" db="EMBL/GenBank/DDBJ databases">
        <authorList>
            <person name="Wen L."/>
            <person name="He K."/>
            <person name="Yang H."/>
        </authorList>
    </citation>
    <scope>NUCLEOTIDE SEQUENCE [LARGE SCALE GENOMIC DNA]</scope>
    <source>
        <strain evidence="1">ShG14-8</strain>
    </source>
</reference>
<dbReference type="AlphaFoldDB" id="A0A139BNC2"/>
<accession>A0A139BNC2</accession>
<reference evidence="1 2" key="2">
    <citation type="submission" date="2016-03" db="EMBL/GenBank/DDBJ databases">
        <title>New uncultured bacterium of the family Gallionellaceae from acid mine drainage: description and reconstruction of genome based on metagenomic analysis of microbial community.</title>
        <authorList>
            <person name="Kadnikov V."/>
            <person name="Ivasenko D."/>
            <person name="Beletsky A."/>
            <person name="Mardanov A."/>
            <person name="Danilova E."/>
            <person name="Pimenov N."/>
            <person name="Karnachuk O."/>
            <person name="Ravin N."/>
        </authorList>
    </citation>
    <scope>NUCLEOTIDE SEQUENCE [LARGE SCALE GENOMIC DNA]</scope>
    <source>
        <strain evidence="1">ShG14-8</strain>
    </source>
</reference>
<evidence type="ECO:0000313" key="2">
    <source>
        <dbReference type="Proteomes" id="UP000070578"/>
    </source>
</evidence>
<dbReference type="EMBL" id="LSLI01000259">
    <property type="protein sequence ID" value="KXS30438.1"/>
    <property type="molecule type" value="Genomic_DNA"/>
</dbReference>
<proteinExistence type="predicted"/>
<sequence>MADPSLGWKVGINPNIPTILVQVCSPIMFADQSGSCATSFMGSILLENSFFRALKII</sequence>
<dbReference type="Proteomes" id="UP000070578">
    <property type="component" value="Unassembled WGS sequence"/>
</dbReference>
<evidence type="ECO:0000313" key="1">
    <source>
        <dbReference type="EMBL" id="KXS30438.1"/>
    </source>
</evidence>
<comment type="caution">
    <text evidence="1">The sequence shown here is derived from an EMBL/GenBank/DDBJ whole genome shotgun (WGS) entry which is preliminary data.</text>
</comment>
<name>A0A139BNC2_9PROT</name>
<organism evidence="1 2">
    <name type="scientific">Candidatus Gallionella acididurans</name>
    <dbReference type="NCBI Taxonomy" id="1796491"/>
    <lineage>
        <taxon>Bacteria</taxon>
        <taxon>Pseudomonadati</taxon>
        <taxon>Pseudomonadota</taxon>
        <taxon>Betaproteobacteria</taxon>
        <taxon>Nitrosomonadales</taxon>
        <taxon>Gallionellaceae</taxon>
        <taxon>Gallionella</taxon>
    </lineage>
</organism>
<gene>
    <name evidence="1" type="ORF">AWT59_3439</name>
</gene>
<protein>
    <submittedName>
        <fullName evidence="1">Uncharacterized protein</fullName>
    </submittedName>
</protein>